<dbReference type="PROSITE" id="PS51257">
    <property type="entry name" value="PROKAR_LIPOPROTEIN"/>
    <property type="match status" value="1"/>
</dbReference>
<dbReference type="Gene3D" id="2.60.40.1240">
    <property type="match status" value="1"/>
</dbReference>
<evidence type="ECO:0000256" key="1">
    <source>
        <dbReference type="ARBA" id="ARBA00022729"/>
    </source>
</evidence>
<dbReference type="RefSeq" id="WP_105039245.1">
    <property type="nucleotide sequence ID" value="NZ_PPSL01000003.1"/>
</dbReference>
<dbReference type="EMBL" id="PPSL01000003">
    <property type="protein sequence ID" value="PQJ10517.1"/>
    <property type="molecule type" value="Genomic_DNA"/>
</dbReference>
<keyword evidence="5" id="KW-1185">Reference proteome</keyword>
<dbReference type="InterPro" id="IPR029051">
    <property type="entry name" value="DUF4352"/>
</dbReference>
<dbReference type="Pfam" id="PF11611">
    <property type="entry name" value="DUF4352"/>
    <property type="match status" value="1"/>
</dbReference>
<feature type="domain" description="DUF4352" evidence="3">
    <location>
        <begin position="78"/>
        <end position="179"/>
    </location>
</feature>
<sequence>MKKISILIATAITLSACSGNKDSNGQDNAPAPPEPMQTSAPAPATSSSDIVISHKDTGKTANVLFLVKNIVEPPLDRSKSFGHENANNPEDNEKYIAVQVWVKNVSNKEETISQDEFKIVDQSDAEFAEHSGFTEHRKKPILFNEAANGVTLKPNQSASGWITFTTDIKAKAKKIVYSNVTVNL</sequence>
<dbReference type="Proteomes" id="UP000239872">
    <property type="component" value="Unassembled WGS sequence"/>
</dbReference>
<accession>A0A2S7SV60</accession>
<organism evidence="4 5">
    <name type="scientific">Flavipsychrobacter stenotrophus</name>
    <dbReference type="NCBI Taxonomy" id="2077091"/>
    <lineage>
        <taxon>Bacteria</taxon>
        <taxon>Pseudomonadati</taxon>
        <taxon>Bacteroidota</taxon>
        <taxon>Chitinophagia</taxon>
        <taxon>Chitinophagales</taxon>
        <taxon>Chitinophagaceae</taxon>
        <taxon>Flavipsychrobacter</taxon>
    </lineage>
</organism>
<feature type="region of interest" description="Disordered" evidence="2">
    <location>
        <begin position="18"/>
        <end position="47"/>
    </location>
</feature>
<feature type="compositionally biased region" description="Low complexity" evidence="2">
    <location>
        <begin position="38"/>
        <end position="47"/>
    </location>
</feature>
<dbReference type="InterPro" id="IPR029050">
    <property type="entry name" value="Immunoprotect_excell_Ig-like"/>
</dbReference>
<evidence type="ECO:0000313" key="5">
    <source>
        <dbReference type="Proteomes" id="UP000239872"/>
    </source>
</evidence>
<gene>
    <name evidence="4" type="ORF">CJD36_011110</name>
</gene>
<comment type="caution">
    <text evidence="4">The sequence shown here is derived from an EMBL/GenBank/DDBJ whole genome shotgun (WGS) entry which is preliminary data.</text>
</comment>
<evidence type="ECO:0000259" key="3">
    <source>
        <dbReference type="Pfam" id="PF11611"/>
    </source>
</evidence>
<evidence type="ECO:0000256" key="2">
    <source>
        <dbReference type="SAM" id="MobiDB-lite"/>
    </source>
</evidence>
<protein>
    <recommendedName>
        <fullName evidence="3">DUF4352 domain-containing protein</fullName>
    </recommendedName>
</protein>
<name>A0A2S7SV60_9BACT</name>
<evidence type="ECO:0000313" key="4">
    <source>
        <dbReference type="EMBL" id="PQJ10517.1"/>
    </source>
</evidence>
<dbReference type="AlphaFoldDB" id="A0A2S7SV60"/>
<feature type="compositionally biased region" description="Polar residues" evidence="2">
    <location>
        <begin position="18"/>
        <end position="27"/>
    </location>
</feature>
<reference evidence="4 5" key="1">
    <citation type="submission" date="2018-01" db="EMBL/GenBank/DDBJ databases">
        <title>A novel member of the phylum Bacteroidetes isolated from glacier ice.</title>
        <authorList>
            <person name="Liu Q."/>
            <person name="Xin Y.-H."/>
        </authorList>
    </citation>
    <scope>NUCLEOTIDE SEQUENCE [LARGE SCALE GENOMIC DNA]</scope>
    <source>
        <strain evidence="4 5">RB1R16</strain>
    </source>
</reference>
<proteinExistence type="predicted"/>
<keyword evidence="1" id="KW-0732">Signal</keyword>